<feature type="transmembrane region" description="Helical" evidence="1">
    <location>
        <begin position="475"/>
        <end position="496"/>
    </location>
</feature>
<feature type="transmembrane region" description="Helical" evidence="1">
    <location>
        <begin position="218"/>
        <end position="240"/>
    </location>
</feature>
<dbReference type="Proteomes" id="UP000501690">
    <property type="component" value="Linkage Group LG10"/>
</dbReference>
<dbReference type="InterPro" id="IPR029058">
    <property type="entry name" value="AB_hydrolase_fold"/>
</dbReference>
<keyword evidence="1" id="KW-0472">Membrane</keyword>
<dbReference type="EMBL" id="CP039354">
    <property type="protein sequence ID" value="QCE10181.1"/>
    <property type="molecule type" value="Genomic_DNA"/>
</dbReference>
<keyword evidence="3" id="KW-1185">Reference proteome</keyword>
<reference evidence="2 3" key="1">
    <citation type="submission" date="2019-04" db="EMBL/GenBank/DDBJ databases">
        <title>An improved genome assembly and genetic linkage map for asparagus bean, Vigna unguiculata ssp. sesquipedialis.</title>
        <authorList>
            <person name="Xia Q."/>
            <person name="Zhang R."/>
            <person name="Dong Y."/>
        </authorList>
    </citation>
    <scope>NUCLEOTIDE SEQUENCE [LARGE SCALE GENOMIC DNA]</scope>
    <source>
        <tissue evidence="2">Leaf</tissue>
    </source>
</reference>
<dbReference type="GO" id="GO:0070012">
    <property type="term" value="F:oligopeptidase activity"/>
    <property type="evidence" value="ECO:0007669"/>
    <property type="project" value="TreeGrafter"/>
</dbReference>
<dbReference type="GO" id="GO:0005829">
    <property type="term" value="C:cytosol"/>
    <property type="evidence" value="ECO:0007669"/>
    <property type="project" value="TreeGrafter"/>
</dbReference>
<evidence type="ECO:0000256" key="1">
    <source>
        <dbReference type="SAM" id="Phobius"/>
    </source>
</evidence>
<feature type="transmembrane region" description="Helical" evidence="1">
    <location>
        <begin position="303"/>
        <end position="326"/>
    </location>
</feature>
<dbReference type="PANTHER" id="PTHR42881">
    <property type="entry name" value="PROLYL ENDOPEPTIDASE"/>
    <property type="match status" value="1"/>
</dbReference>
<accession>A0A4D6NBD6</accession>
<sequence length="695" mass="78223">MVRWGNGGRRKLLPFLGMLLAMLTQSGSMVVIKFAMTDGINKYVMVVYSMALSSFFFLPFALFQHRSERPPLTFSALCSFLLLALFVYSPLHNVRRPWEQHTDQSIQYPLTMLLTVDHDDRVVPLHTLKYLKIDTVVFVILIYPEPAPLVLRAAAVTPLGFSLGTPSHLFEPVSFHARSTEARPSCFTQEITQATHVVPEQASISPKREGSLGSTGSWWFVIVAFRPVSVVVLSLIHISMCIRDRRWRCWISRSLGSTGSWWFVIVAFRPVSVVVLSLIHISMCIRDRRWRCWISRSLGSTGSWWFVIVAFRPVSVVVLSLIHISMCIRDRRWRCWISRSLGSTGSWWFVIVAFRPVSVVVLSLIHISMCIRDRRWRCWISRSLGSTGSWWFVIVAFRPVSVVVLSLIHISMCIRDRRWRCWISRSLGSTGSWWFVIVAFRPVSVVVLSLIHISMCIRDRRWRCWISRSLGSTGSWWFVIVAFRPVSVVVLSLIHISMCIRDRRWRCWISRSLGSTGSWWFVIVAFRPVPKFATSHCSPSSLSENFVRGGCILVFIFSCGGVWFVIGEGGVLAAHGKGVIWWSLSSFVCGGDGGGVVGPVSVVVSCSFSASEGLAATAFADALGGEDERNSANGGASEVPLWLRVPGNRGRKVPPMASVDTRGQKPPFFASPQYALVLEPGQNIKNNRGQKPLLH</sequence>
<dbReference type="InterPro" id="IPR051167">
    <property type="entry name" value="Prolyl_oligopep/macrocyclase"/>
</dbReference>
<evidence type="ECO:0000313" key="2">
    <source>
        <dbReference type="EMBL" id="QCE10181.1"/>
    </source>
</evidence>
<dbReference type="AlphaFoldDB" id="A0A4D6NBD6"/>
<name>A0A4D6NBD6_VIGUN</name>
<proteinExistence type="predicted"/>
<feature type="transmembrane region" description="Helical" evidence="1">
    <location>
        <begin position="389"/>
        <end position="412"/>
    </location>
</feature>
<feature type="transmembrane region" description="Helical" evidence="1">
    <location>
        <begin position="546"/>
        <end position="566"/>
    </location>
</feature>
<protein>
    <submittedName>
        <fullName evidence="2">Prolyl oligopeptidase</fullName>
    </submittedName>
</protein>
<dbReference type="PANTHER" id="PTHR42881:SF2">
    <property type="entry name" value="PROLYL ENDOPEPTIDASE"/>
    <property type="match status" value="1"/>
</dbReference>
<feature type="transmembrane region" description="Helical" evidence="1">
    <location>
        <begin position="347"/>
        <end position="369"/>
    </location>
</feature>
<feature type="transmembrane region" description="Helical" evidence="1">
    <location>
        <begin position="42"/>
        <end position="63"/>
    </location>
</feature>
<keyword evidence="1" id="KW-0812">Transmembrane</keyword>
<feature type="transmembrane region" description="Helical" evidence="1">
    <location>
        <begin position="12"/>
        <end position="36"/>
    </location>
</feature>
<dbReference type="Gene3D" id="3.40.50.1820">
    <property type="entry name" value="alpha/beta hydrolase"/>
    <property type="match status" value="1"/>
</dbReference>
<keyword evidence="1" id="KW-1133">Transmembrane helix</keyword>
<evidence type="ECO:0000313" key="3">
    <source>
        <dbReference type="Proteomes" id="UP000501690"/>
    </source>
</evidence>
<feature type="transmembrane region" description="Helical" evidence="1">
    <location>
        <begin position="261"/>
        <end position="283"/>
    </location>
</feature>
<feature type="transmembrane region" description="Helical" evidence="1">
    <location>
        <begin position="433"/>
        <end position="455"/>
    </location>
</feature>
<organism evidence="2 3">
    <name type="scientific">Vigna unguiculata</name>
    <name type="common">Cowpea</name>
    <dbReference type="NCBI Taxonomy" id="3917"/>
    <lineage>
        <taxon>Eukaryota</taxon>
        <taxon>Viridiplantae</taxon>
        <taxon>Streptophyta</taxon>
        <taxon>Embryophyta</taxon>
        <taxon>Tracheophyta</taxon>
        <taxon>Spermatophyta</taxon>
        <taxon>Magnoliopsida</taxon>
        <taxon>eudicotyledons</taxon>
        <taxon>Gunneridae</taxon>
        <taxon>Pentapetalae</taxon>
        <taxon>rosids</taxon>
        <taxon>fabids</taxon>
        <taxon>Fabales</taxon>
        <taxon>Fabaceae</taxon>
        <taxon>Papilionoideae</taxon>
        <taxon>50 kb inversion clade</taxon>
        <taxon>NPAAA clade</taxon>
        <taxon>indigoferoid/millettioid clade</taxon>
        <taxon>Phaseoleae</taxon>
        <taxon>Vigna</taxon>
    </lineage>
</organism>
<gene>
    <name evidence="2" type="ORF">DEO72_LG10g1407</name>
</gene>
<feature type="transmembrane region" description="Helical" evidence="1">
    <location>
        <begin position="508"/>
        <end position="526"/>
    </location>
</feature>
<feature type="transmembrane region" description="Helical" evidence="1">
    <location>
        <begin position="72"/>
        <end position="91"/>
    </location>
</feature>